<dbReference type="EMBL" id="JQFK01001598">
    <property type="protein sequence ID" value="KGK34480.1"/>
    <property type="molecule type" value="Genomic_DNA"/>
</dbReference>
<gene>
    <name evidence="2" type="ORF">JL09_g6373</name>
</gene>
<comment type="caution">
    <text evidence="2">The sequence shown here is derived from an EMBL/GenBank/DDBJ whole genome shotgun (WGS) entry which is preliminary data.</text>
</comment>
<feature type="compositionally biased region" description="Acidic residues" evidence="1">
    <location>
        <begin position="8"/>
        <end position="21"/>
    </location>
</feature>
<dbReference type="Proteomes" id="UP000029867">
    <property type="component" value="Unassembled WGS sequence"/>
</dbReference>
<feature type="region of interest" description="Disordered" evidence="1">
    <location>
        <begin position="65"/>
        <end position="89"/>
    </location>
</feature>
<feature type="region of interest" description="Disordered" evidence="1">
    <location>
        <begin position="1"/>
        <end position="43"/>
    </location>
</feature>
<reference evidence="3" key="1">
    <citation type="journal article" date="2014" name="Microb. Cell Fact.">
        <title>Exploiting Issatchenkia orientalis SD108 for succinic acid production.</title>
        <authorList>
            <person name="Xiao H."/>
            <person name="Shao Z."/>
            <person name="Jiang Y."/>
            <person name="Dole S."/>
            <person name="Zhao H."/>
        </authorList>
    </citation>
    <scope>NUCLEOTIDE SEQUENCE [LARGE SCALE GENOMIC DNA]</scope>
    <source>
        <strain evidence="3">SD108</strain>
    </source>
</reference>
<evidence type="ECO:0000256" key="1">
    <source>
        <dbReference type="SAM" id="MobiDB-lite"/>
    </source>
</evidence>
<proteinExistence type="predicted"/>
<protein>
    <submittedName>
        <fullName evidence="2">Uncharacterized protein</fullName>
    </submittedName>
</protein>
<name>A0A099NPN5_PICKU</name>
<evidence type="ECO:0000313" key="3">
    <source>
        <dbReference type="Proteomes" id="UP000029867"/>
    </source>
</evidence>
<accession>A0A099NPN5</accession>
<dbReference type="HOGENOM" id="CLU_1735793_0_0_1"/>
<dbReference type="AlphaFoldDB" id="A0A099NPN5"/>
<evidence type="ECO:0000313" key="2">
    <source>
        <dbReference type="EMBL" id="KGK34480.1"/>
    </source>
</evidence>
<organism evidence="2 3">
    <name type="scientific">Pichia kudriavzevii</name>
    <name type="common">Yeast</name>
    <name type="synonym">Issatchenkia orientalis</name>
    <dbReference type="NCBI Taxonomy" id="4909"/>
    <lineage>
        <taxon>Eukaryota</taxon>
        <taxon>Fungi</taxon>
        <taxon>Dikarya</taxon>
        <taxon>Ascomycota</taxon>
        <taxon>Saccharomycotina</taxon>
        <taxon>Pichiomycetes</taxon>
        <taxon>Pichiales</taxon>
        <taxon>Pichiaceae</taxon>
        <taxon>Pichia</taxon>
    </lineage>
</organism>
<sequence>LNTRKEDNDNDNISADDDDDETLGRSEGPLHVSDDGHGNSNKAYLNAVGQQTQVMQATGIKVITQKGAEQDSDEEMIRPKTRRNQDTSILESLFVDSDDDSDDEISKNIPGYASMSRDERLAARKLERLKLRDQKKLKPIGNEYLNTQEKL</sequence>
<dbReference type="VEuPathDB" id="FungiDB:C5L36_0A06160"/>
<feature type="non-terminal residue" evidence="2">
    <location>
        <position position="151"/>
    </location>
</feature>
<feature type="non-terminal residue" evidence="2">
    <location>
        <position position="1"/>
    </location>
</feature>